<feature type="chain" id="PRO_5040782651" evidence="2">
    <location>
        <begin position="17"/>
        <end position="691"/>
    </location>
</feature>
<gene>
    <name evidence="3" type="ORF">N7498_002934</name>
</gene>
<keyword evidence="2" id="KW-0732">Signal</keyword>
<reference evidence="3" key="2">
    <citation type="journal article" date="2023" name="IMA Fungus">
        <title>Comparative genomic study of the Penicillium genus elucidates a diverse pangenome and 15 lateral gene transfer events.</title>
        <authorList>
            <person name="Petersen C."/>
            <person name="Sorensen T."/>
            <person name="Nielsen M.R."/>
            <person name="Sondergaard T.E."/>
            <person name="Sorensen J.L."/>
            <person name="Fitzpatrick D.A."/>
            <person name="Frisvad J.C."/>
            <person name="Nielsen K.L."/>
        </authorList>
    </citation>
    <scope>NUCLEOTIDE SEQUENCE</scope>
    <source>
        <strain evidence="3">IBT 15544</strain>
    </source>
</reference>
<organism evidence="3 4">
    <name type="scientific">Penicillium cinerascens</name>
    <dbReference type="NCBI Taxonomy" id="70096"/>
    <lineage>
        <taxon>Eukaryota</taxon>
        <taxon>Fungi</taxon>
        <taxon>Dikarya</taxon>
        <taxon>Ascomycota</taxon>
        <taxon>Pezizomycotina</taxon>
        <taxon>Eurotiomycetes</taxon>
        <taxon>Eurotiomycetidae</taxon>
        <taxon>Eurotiales</taxon>
        <taxon>Aspergillaceae</taxon>
        <taxon>Penicillium</taxon>
    </lineage>
</organism>
<dbReference type="RefSeq" id="XP_058312340.1">
    <property type="nucleotide sequence ID" value="XM_058449996.1"/>
</dbReference>
<sequence>MKSLLIASFFISAAFAGPVELPPQVTPPPSLVEKRGVGQVDAIVPTTSGQIGINPVLVTPVDTTAPYNTFFSDYIDAKGSWTAKDTEYITQVQVTTKDNKPTTATVTAPVAVMTGPKGDLDVLMSPKLEQQLSDMMGKVPACSKKREALCGITQFLEDFKADNSELIKALNEAVKDIQFLSEEVLKALGTSATAQEAQMVATGIGGISLVWMAFQVYAKNHLPLAFGIRDPPNNNIPTVVTPPPKKPEKCPADAPKGKDAPLCPDCKGKDDICQDGKYKYCKCLDVIEPTFFPFDQDWLNTQADVLKYALVHMDDAPKVTCSDTTYSKAVAVDVAFVNSLSDKFCKGDAKKARNMTLSGDDISSQAYKKYTFDFSYTPPKDVNEQCDTDCAGAIKAMTAGCEGLNSHSVQKGGKVTLPCGAEYSYNINMPDRPDQADITCANGGAYSGAIDVDISFFQRMSENFCGRDLSKTPKVDLTSADIKSSAYQGYKFHFETDPRTDCVPDCKATFEKMIIPKCEGINSHAIQPSGEATFACGASFSYKIEKPAQSSPPPTGTTPGDKLGSLQCHGANDFGKHKDISPGFQNQYTGWACAGTALSSSIMDEKSDPIVWQTMTNGAPYYYSISWVKGCRGAKQSPWTPLGDQKYPNSKDQITCTNLLRKDYTDCNNGGVGGIRDAGCLRYEFKAQYTK</sequence>
<name>A0A9W9TBD4_9EURO</name>
<feature type="coiled-coil region" evidence="1">
    <location>
        <begin position="156"/>
        <end position="183"/>
    </location>
</feature>
<reference evidence="3" key="1">
    <citation type="submission" date="2022-12" db="EMBL/GenBank/DDBJ databases">
        <authorList>
            <person name="Petersen C."/>
        </authorList>
    </citation>
    <scope>NUCLEOTIDE SEQUENCE</scope>
    <source>
        <strain evidence="3">IBT 15544</strain>
    </source>
</reference>
<accession>A0A9W9TBD4</accession>
<feature type="signal peptide" evidence="2">
    <location>
        <begin position="1"/>
        <end position="16"/>
    </location>
</feature>
<dbReference type="AlphaFoldDB" id="A0A9W9TBD4"/>
<protein>
    <submittedName>
        <fullName evidence="3">Uncharacterized protein</fullName>
    </submittedName>
</protein>
<dbReference type="OrthoDB" id="4322644at2759"/>
<evidence type="ECO:0000256" key="1">
    <source>
        <dbReference type="SAM" id="Coils"/>
    </source>
</evidence>
<evidence type="ECO:0000313" key="3">
    <source>
        <dbReference type="EMBL" id="KAJ5216527.1"/>
    </source>
</evidence>
<proteinExistence type="predicted"/>
<keyword evidence="1" id="KW-0175">Coiled coil</keyword>
<dbReference type="GeneID" id="83177297"/>
<evidence type="ECO:0000313" key="4">
    <source>
        <dbReference type="Proteomes" id="UP001150904"/>
    </source>
</evidence>
<evidence type="ECO:0000256" key="2">
    <source>
        <dbReference type="SAM" id="SignalP"/>
    </source>
</evidence>
<comment type="caution">
    <text evidence="3">The sequence shown here is derived from an EMBL/GenBank/DDBJ whole genome shotgun (WGS) entry which is preliminary data.</text>
</comment>
<dbReference type="Proteomes" id="UP001150904">
    <property type="component" value="Unassembled WGS sequence"/>
</dbReference>
<dbReference type="EMBL" id="JAPQKR010000005">
    <property type="protein sequence ID" value="KAJ5216527.1"/>
    <property type="molecule type" value="Genomic_DNA"/>
</dbReference>
<keyword evidence="4" id="KW-1185">Reference proteome</keyword>